<name>A0A1Y1IE90_KLENI</name>
<evidence type="ECO:0008006" key="4">
    <source>
        <dbReference type="Google" id="ProtNLM"/>
    </source>
</evidence>
<reference evidence="2 3" key="1">
    <citation type="journal article" date="2014" name="Nat. Commun.">
        <title>Klebsormidium flaccidum genome reveals primary factors for plant terrestrial adaptation.</title>
        <authorList>
            <person name="Hori K."/>
            <person name="Maruyama F."/>
            <person name="Fujisawa T."/>
            <person name="Togashi T."/>
            <person name="Yamamoto N."/>
            <person name="Seo M."/>
            <person name="Sato S."/>
            <person name="Yamada T."/>
            <person name="Mori H."/>
            <person name="Tajima N."/>
            <person name="Moriyama T."/>
            <person name="Ikeuchi M."/>
            <person name="Watanabe M."/>
            <person name="Wada H."/>
            <person name="Kobayashi K."/>
            <person name="Saito M."/>
            <person name="Masuda T."/>
            <person name="Sasaki-Sekimoto Y."/>
            <person name="Mashiguchi K."/>
            <person name="Awai K."/>
            <person name="Shimojima M."/>
            <person name="Masuda S."/>
            <person name="Iwai M."/>
            <person name="Nobusawa T."/>
            <person name="Narise T."/>
            <person name="Kondo S."/>
            <person name="Saito H."/>
            <person name="Sato R."/>
            <person name="Murakawa M."/>
            <person name="Ihara Y."/>
            <person name="Oshima-Yamada Y."/>
            <person name="Ohtaka K."/>
            <person name="Satoh M."/>
            <person name="Sonobe K."/>
            <person name="Ishii M."/>
            <person name="Ohtani R."/>
            <person name="Kanamori-Sato M."/>
            <person name="Honoki R."/>
            <person name="Miyazaki D."/>
            <person name="Mochizuki H."/>
            <person name="Umetsu J."/>
            <person name="Higashi K."/>
            <person name="Shibata D."/>
            <person name="Kamiya Y."/>
            <person name="Sato N."/>
            <person name="Nakamura Y."/>
            <person name="Tabata S."/>
            <person name="Ida S."/>
            <person name="Kurokawa K."/>
            <person name="Ohta H."/>
        </authorList>
    </citation>
    <scope>NUCLEOTIDE SEQUENCE [LARGE SCALE GENOMIC DNA]</scope>
    <source>
        <strain evidence="2 3">NIES-2285</strain>
    </source>
</reference>
<dbReference type="AlphaFoldDB" id="A0A1Y1IE90"/>
<evidence type="ECO:0000313" key="2">
    <source>
        <dbReference type="EMBL" id="GAQ87729.1"/>
    </source>
</evidence>
<evidence type="ECO:0000313" key="3">
    <source>
        <dbReference type="Proteomes" id="UP000054558"/>
    </source>
</evidence>
<organism evidence="2 3">
    <name type="scientific">Klebsormidium nitens</name>
    <name type="common">Green alga</name>
    <name type="synonym">Ulothrix nitens</name>
    <dbReference type="NCBI Taxonomy" id="105231"/>
    <lineage>
        <taxon>Eukaryota</taxon>
        <taxon>Viridiplantae</taxon>
        <taxon>Streptophyta</taxon>
        <taxon>Klebsormidiophyceae</taxon>
        <taxon>Klebsormidiales</taxon>
        <taxon>Klebsormidiaceae</taxon>
        <taxon>Klebsormidium</taxon>
    </lineage>
</organism>
<gene>
    <name evidence="2" type="ORF">KFL_003730060</name>
</gene>
<keyword evidence="3" id="KW-1185">Reference proteome</keyword>
<protein>
    <recommendedName>
        <fullName evidence="4">Late embryogenesis abundant protein</fullName>
    </recommendedName>
</protein>
<feature type="region of interest" description="Disordered" evidence="1">
    <location>
        <begin position="1"/>
        <end position="110"/>
    </location>
</feature>
<evidence type="ECO:0000256" key="1">
    <source>
        <dbReference type="SAM" id="MobiDB-lite"/>
    </source>
</evidence>
<dbReference type="Proteomes" id="UP000054558">
    <property type="component" value="Unassembled WGS sequence"/>
</dbReference>
<feature type="compositionally biased region" description="Basic and acidic residues" evidence="1">
    <location>
        <begin position="85"/>
        <end position="95"/>
    </location>
</feature>
<dbReference type="EMBL" id="DF237322">
    <property type="protein sequence ID" value="GAQ87729.1"/>
    <property type="molecule type" value="Genomic_DNA"/>
</dbReference>
<sequence length="110" mass="11297">MLAGRVARRAAAATWGTSSRSFASSEVPSPESSEAANKGRAREDGRRVAEKAAEGKPGEAKDEAGNAFSDMAKGLSEAGRKVSKVAKETGSRLKETVSGAREGASQGSDK</sequence>
<proteinExistence type="predicted"/>
<feature type="compositionally biased region" description="Basic and acidic residues" evidence="1">
    <location>
        <begin position="40"/>
        <end position="64"/>
    </location>
</feature>
<feature type="compositionally biased region" description="Low complexity" evidence="1">
    <location>
        <begin position="1"/>
        <end position="13"/>
    </location>
</feature>
<feature type="compositionally biased region" description="Low complexity" evidence="1">
    <location>
        <begin position="21"/>
        <end position="36"/>
    </location>
</feature>
<accession>A0A1Y1IE90</accession>